<accession>A0A087CUE1</accession>
<dbReference type="SMART" id="SM00862">
    <property type="entry name" value="Trans_reg_C"/>
    <property type="match status" value="1"/>
</dbReference>
<dbReference type="SUPFAM" id="SSF46955">
    <property type="entry name" value="Putative DNA-binding domain"/>
    <property type="match status" value="1"/>
</dbReference>
<dbReference type="Pfam" id="PF12728">
    <property type="entry name" value="HTH_17"/>
    <property type="match status" value="1"/>
</dbReference>
<dbReference type="PROSITE" id="PS50110">
    <property type="entry name" value="RESPONSE_REGULATORY"/>
    <property type="match status" value="1"/>
</dbReference>
<dbReference type="InterPro" id="IPR009061">
    <property type="entry name" value="DNA-bd_dom_put_sf"/>
</dbReference>
<dbReference type="GO" id="GO:0032993">
    <property type="term" value="C:protein-DNA complex"/>
    <property type="evidence" value="ECO:0007669"/>
    <property type="project" value="TreeGrafter"/>
</dbReference>
<proteinExistence type="predicted"/>
<dbReference type="Proteomes" id="UP000029040">
    <property type="component" value="Unassembled WGS sequence"/>
</dbReference>
<dbReference type="PROSITE" id="PS51755">
    <property type="entry name" value="OMPR_PHOB"/>
    <property type="match status" value="1"/>
</dbReference>
<dbReference type="EMBL" id="JGZM01000005">
    <property type="protein sequence ID" value="KFI86891.1"/>
    <property type="molecule type" value="Genomic_DNA"/>
</dbReference>
<dbReference type="InterPro" id="IPR039420">
    <property type="entry name" value="WalR-like"/>
</dbReference>
<reference evidence="6 7" key="1">
    <citation type="submission" date="2014-03" db="EMBL/GenBank/DDBJ databases">
        <title>Genomics of Bifidobacteria.</title>
        <authorList>
            <person name="Ventura M."/>
            <person name="Milani C."/>
            <person name="Lugli G.A."/>
        </authorList>
    </citation>
    <scope>NUCLEOTIDE SEQUENCE [LARGE SCALE GENOMIC DNA]</scope>
    <source>
        <strain evidence="6 7">LMG 14934</strain>
    </source>
</reference>
<keyword evidence="2" id="KW-0597">Phosphoprotein</keyword>
<dbReference type="Pfam" id="PF00486">
    <property type="entry name" value="Trans_reg_C"/>
    <property type="match status" value="1"/>
</dbReference>
<dbReference type="PANTHER" id="PTHR48111:SF73">
    <property type="entry name" value="ALKALINE PHOSPHATASE SYNTHESIS TRANSCRIPTIONAL REGULATORY PROTEIN PHOP"/>
    <property type="match status" value="1"/>
</dbReference>
<evidence type="ECO:0000256" key="3">
    <source>
        <dbReference type="PROSITE-ProRule" id="PRU01091"/>
    </source>
</evidence>
<dbReference type="Gene3D" id="3.40.50.2300">
    <property type="match status" value="1"/>
</dbReference>
<feature type="DNA-binding region" description="OmpR/PhoB-type" evidence="3">
    <location>
        <begin position="187"/>
        <end position="284"/>
    </location>
</feature>
<gene>
    <name evidence="6" type="ORF">BSAE_1157</name>
</gene>
<dbReference type="InterPro" id="IPR011006">
    <property type="entry name" value="CheY-like_superfamily"/>
</dbReference>
<dbReference type="GO" id="GO:0005829">
    <property type="term" value="C:cytosol"/>
    <property type="evidence" value="ECO:0007669"/>
    <property type="project" value="TreeGrafter"/>
</dbReference>
<dbReference type="SMART" id="SM00448">
    <property type="entry name" value="REC"/>
    <property type="match status" value="1"/>
</dbReference>
<dbReference type="SUPFAM" id="SSF52172">
    <property type="entry name" value="CheY-like"/>
    <property type="match status" value="1"/>
</dbReference>
<dbReference type="InterPro" id="IPR001789">
    <property type="entry name" value="Sig_transdc_resp-reg_receiver"/>
</dbReference>
<organism evidence="6 7">
    <name type="scientific">Bifidobacterium pullorum subsp. saeculare DSM 6531 = LMG 14934</name>
    <dbReference type="NCBI Taxonomy" id="1437611"/>
    <lineage>
        <taxon>Bacteria</taxon>
        <taxon>Bacillati</taxon>
        <taxon>Actinomycetota</taxon>
        <taxon>Actinomycetes</taxon>
        <taxon>Bifidobacteriales</taxon>
        <taxon>Bifidobacteriaceae</taxon>
        <taxon>Bifidobacterium</taxon>
    </lineage>
</organism>
<dbReference type="GO" id="GO:0000156">
    <property type="term" value="F:phosphorelay response regulator activity"/>
    <property type="evidence" value="ECO:0007669"/>
    <property type="project" value="TreeGrafter"/>
</dbReference>
<sequence>MDYMTLKEASKIWGVTPRWINYYCSAGRIPGAEKKGTVWLIPKNATKPLDGRRNLPGNQEENIMIEVYYAEDDETIGKSVKEYLEQQNCKVAVFDRITDIKKALIGHFPTIVLLDWNMPDGQGSELCLWIRERWKTLPIVYLTIRGDSHDIVTGFQNGADDYVVKPFDLAVLYSRILALLRRTKTVTDTKLFCDDLMLDKEKTAVYDGQKEIVVSQPEYRILLILMGNKGKTITRNQLLEQVWVRSGNYVNDNTLTVTMKRLREKLNHPACLKTIRSFGYRMEDTR</sequence>
<dbReference type="PANTHER" id="PTHR48111">
    <property type="entry name" value="REGULATOR OF RPOS"/>
    <property type="match status" value="1"/>
</dbReference>
<evidence type="ECO:0000259" key="5">
    <source>
        <dbReference type="PROSITE" id="PS51755"/>
    </source>
</evidence>
<keyword evidence="1 3" id="KW-0238">DNA-binding</keyword>
<comment type="caution">
    <text evidence="6">The sequence shown here is derived from an EMBL/GenBank/DDBJ whole genome shotgun (WGS) entry which is preliminary data.</text>
</comment>
<dbReference type="GO" id="GO:0006355">
    <property type="term" value="P:regulation of DNA-templated transcription"/>
    <property type="evidence" value="ECO:0007669"/>
    <property type="project" value="InterPro"/>
</dbReference>
<feature type="domain" description="Response regulatory" evidence="4">
    <location>
        <begin position="66"/>
        <end position="180"/>
    </location>
</feature>
<evidence type="ECO:0000313" key="6">
    <source>
        <dbReference type="EMBL" id="KFI86891.1"/>
    </source>
</evidence>
<feature type="modified residue" description="4-aspartylphosphate" evidence="2">
    <location>
        <position position="115"/>
    </location>
</feature>
<dbReference type="InterPro" id="IPR036388">
    <property type="entry name" value="WH-like_DNA-bd_sf"/>
</dbReference>
<dbReference type="Gene3D" id="1.10.10.10">
    <property type="entry name" value="Winged helix-like DNA-binding domain superfamily/Winged helix DNA-binding domain"/>
    <property type="match status" value="1"/>
</dbReference>
<dbReference type="GO" id="GO:0000976">
    <property type="term" value="F:transcription cis-regulatory region binding"/>
    <property type="evidence" value="ECO:0007669"/>
    <property type="project" value="TreeGrafter"/>
</dbReference>
<dbReference type="RefSeq" id="WP_160268199.1">
    <property type="nucleotide sequence ID" value="NZ_JDTM01000027.1"/>
</dbReference>
<dbReference type="Pfam" id="PF00072">
    <property type="entry name" value="Response_reg"/>
    <property type="match status" value="1"/>
</dbReference>
<protein>
    <submittedName>
        <fullName evidence="6">Response regulators consisting of a CheY-like receiver domain and a winged-helix DNA-binding domain</fullName>
    </submittedName>
</protein>
<dbReference type="InterPro" id="IPR001867">
    <property type="entry name" value="OmpR/PhoB-type_DNA-bd"/>
</dbReference>
<dbReference type="InterPro" id="IPR041657">
    <property type="entry name" value="HTH_17"/>
</dbReference>
<name>A0A087CUE1_9BIFI</name>
<evidence type="ECO:0000256" key="1">
    <source>
        <dbReference type="ARBA" id="ARBA00023125"/>
    </source>
</evidence>
<evidence type="ECO:0000256" key="2">
    <source>
        <dbReference type="PROSITE-ProRule" id="PRU00169"/>
    </source>
</evidence>
<dbReference type="CDD" id="cd00383">
    <property type="entry name" value="trans_reg_C"/>
    <property type="match status" value="1"/>
</dbReference>
<dbReference type="InterPro" id="IPR016032">
    <property type="entry name" value="Sig_transdc_resp-reg_C-effctor"/>
</dbReference>
<feature type="domain" description="OmpR/PhoB-type" evidence="5">
    <location>
        <begin position="187"/>
        <end position="284"/>
    </location>
</feature>
<evidence type="ECO:0000259" key="4">
    <source>
        <dbReference type="PROSITE" id="PS50110"/>
    </source>
</evidence>
<dbReference type="AlphaFoldDB" id="A0A087CUE1"/>
<dbReference type="SUPFAM" id="SSF46894">
    <property type="entry name" value="C-terminal effector domain of the bipartite response regulators"/>
    <property type="match status" value="1"/>
</dbReference>
<dbReference type="Gene3D" id="6.10.250.690">
    <property type="match status" value="1"/>
</dbReference>
<evidence type="ECO:0000313" key="7">
    <source>
        <dbReference type="Proteomes" id="UP000029040"/>
    </source>
</evidence>